<dbReference type="SMART" id="SM00369">
    <property type="entry name" value="LRR_TYP"/>
    <property type="match status" value="4"/>
</dbReference>
<reference evidence="8" key="1">
    <citation type="journal article" date="2014" name="Genome Announc.">
        <title>De novo whole-genome sequence and genome annotation of Lichtheimia ramosa.</title>
        <authorList>
            <person name="Linde J."/>
            <person name="Schwartze V."/>
            <person name="Binder U."/>
            <person name="Lass-Florl C."/>
            <person name="Voigt K."/>
            <person name="Horn F."/>
        </authorList>
    </citation>
    <scope>NUCLEOTIDE SEQUENCE</scope>
    <source>
        <strain evidence="8">JMRC FSU:6197</strain>
    </source>
</reference>
<accession>A0A077WT68</accession>
<dbReference type="PROSITE" id="PS51450">
    <property type="entry name" value="LRR"/>
    <property type="match status" value="3"/>
</dbReference>
<dbReference type="InterPro" id="IPR000938">
    <property type="entry name" value="CAP-Gly_domain"/>
</dbReference>
<dbReference type="OrthoDB" id="5273213at2759"/>
<keyword evidence="4" id="KW-0433">Leucine-rich repeat</keyword>
<protein>
    <recommendedName>
        <fullName evidence="7">CAP-Gly domain-containing protein</fullName>
    </recommendedName>
</protein>
<evidence type="ECO:0000256" key="3">
    <source>
        <dbReference type="ARBA" id="ARBA00022490"/>
    </source>
</evidence>
<evidence type="ECO:0000313" key="8">
    <source>
        <dbReference type="EMBL" id="CDS09872.1"/>
    </source>
</evidence>
<dbReference type="Pfam" id="PF13855">
    <property type="entry name" value="LRR_8"/>
    <property type="match status" value="1"/>
</dbReference>
<organism evidence="8">
    <name type="scientific">Lichtheimia ramosa</name>
    <dbReference type="NCBI Taxonomy" id="688394"/>
    <lineage>
        <taxon>Eukaryota</taxon>
        <taxon>Fungi</taxon>
        <taxon>Fungi incertae sedis</taxon>
        <taxon>Mucoromycota</taxon>
        <taxon>Mucoromycotina</taxon>
        <taxon>Mucoromycetes</taxon>
        <taxon>Mucorales</taxon>
        <taxon>Lichtheimiaceae</taxon>
        <taxon>Lichtheimia</taxon>
    </lineage>
</organism>
<dbReference type="InterPro" id="IPR036859">
    <property type="entry name" value="CAP-Gly_dom_sf"/>
</dbReference>
<evidence type="ECO:0000256" key="6">
    <source>
        <dbReference type="ARBA" id="ARBA00023186"/>
    </source>
</evidence>
<name>A0A077WT68_9FUNG</name>
<dbReference type="SMART" id="SM00365">
    <property type="entry name" value="LRR_SD22"/>
    <property type="match status" value="4"/>
</dbReference>
<dbReference type="SUPFAM" id="SSF54236">
    <property type="entry name" value="Ubiquitin-like"/>
    <property type="match status" value="1"/>
</dbReference>
<comment type="subcellular location">
    <subcellularLocation>
        <location evidence="1">Cytoplasm</location>
    </subcellularLocation>
</comment>
<dbReference type="SUPFAM" id="SSF74924">
    <property type="entry name" value="Cap-Gly domain"/>
    <property type="match status" value="1"/>
</dbReference>
<dbReference type="Gene3D" id="3.80.10.10">
    <property type="entry name" value="Ribonuclease Inhibitor"/>
    <property type="match status" value="2"/>
</dbReference>
<dbReference type="Pfam" id="PF01302">
    <property type="entry name" value="CAP_GLY"/>
    <property type="match status" value="1"/>
</dbReference>
<dbReference type="InterPro" id="IPR001611">
    <property type="entry name" value="Leu-rich_rpt"/>
</dbReference>
<sequence>MSIQVGDRIQVGSDLATVRFHGQVEGTKGEWLGVEWDDPTRGKHDGSHQGTRYFTSTSGPTSCSFIRPHPTKVITGRPFLNALKEKYLVEDDDDDPKEEQDVGHVYFGGNKDLVVETVGFSKIEREQRNLSNLKVVGLADQQINNAGEPGIIAEHHLTIQDLDLSKNLLGSWDALSEITKQLPNLMILRLNHCRLEAPSASIDTSAFSSITTLGLSSTKTPWSTIMQLEPLLPNLEDLQLGKNDIQHLTNLNNNHFPRLKCINLEDNEISSWDQVAKLGCLQSLDILYLNGNNIPSIHPIAANSFPKLEFLRVDHNQIKDWESLDVLNALSSLKRLRCKGNPIVAALSREQAMLQIVSRIKSVTVVDGNTVTPRERVDFERYYLKLCTKDGNTHQEIARLHPRFSELCQIHGEPDMGEKKAGATTLNDRLIQLTFSLRPSMDDISPVQNKNQLQPAEKSIEKRVLGTMKIRNLRQVIQKLLRVPATRQRLYLIQNGAQDHEMLVTELEDDLRDLHFYSAAAGDDITIVQE</sequence>
<dbReference type="EMBL" id="LK023335">
    <property type="protein sequence ID" value="CDS09872.1"/>
    <property type="molecule type" value="Genomic_DNA"/>
</dbReference>
<dbReference type="InterPro" id="IPR044079">
    <property type="entry name" value="Ubl_TBCE"/>
</dbReference>
<dbReference type="InterPro" id="IPR029071">
    <property type="entry name" value="Ubiquitin-like_domsf"/>
</dbReference>
<evidence type="ECO:0000256" key="5">
    <source>
        <dbReference type="ARBA" id="ARBA00022737"/>
    </source>
</evidence>
<dbReference type="SMART" id="SM01052">
    <property type="entry name" value="CAP_GLY"/>
    <property type="match status" value="1"/>
</dbReference>
<keyword evidence="5" id="KW-0677">Repeat</keyword>
<dbReference type="Gene3D" id="2.30.30.190">
    <property type="entry name" value="CAP Gly-rich-like domain"/>
    <property type="match status" value="1"/>
</dbReference>
<dbReference type="CDD" id="cd17044">
    <property type="entry name" value="Ubl_TBCE"/>
    <property type="match status" value="1"/>
</dbReference>
<proteinExistence type="inferred from homology"/>
<dbReference type="PROSITE" id="PS00845">
    <property type="entry name" value="CAP_GLY_1"/>
    <property type="match status" value="1"/>
</dbReference>
<dbReference type="PANTHER" id="PTHR18849">
    <property type="entry name" value="LEUCINE RICH REPEAT PROTEIN"/>
    <property type="match status" value="1"/>
</dbReference>
<dbReference type="PROSITE" id="PS50245">
    <property type="entry name" value="CAP_GLY_2"/>
    <property type="match status" value="1"/>
</dbReference>
<evidence type="ECO:0000256" key="4">
    <source>
        <dbReference type="ARBA" id="ARBA00022614"/>
    </source>
</evidence>
<dbReference type="InterPro" id="IPR003591">
    <property type="entry name" value="Leu-rich_rpt_typical-subtyp"/>
</dbReference>
<dbReference type="AlphaFoldDB" id="A0A077WT68"/>
<evidence type="ECO:0000259" key="7">
    <source>
        <dbReference type="PROSITE" id="PS50245"/>
    </source>
</evidence>
<keyword evidence="3" id="KW-0963">Cytoplasm</keyword>
<comment type="similarity">
    <text evidence="2">Belongs to the TBCE family.</text>
</comment>
<evidence type="ECO:0000256" key="2">
    <source>
        <dbReference type="ARBA" id="ARBA00006286"/>
    </source>
</evidence>
<dbReference type="PANTHER" id="PTHR18849:SF0">
    <property type="entry name" value="CILIA- AND FLAGELLA-ASSOCIATED PROTEIN 410-RELATED"/>
    <property type="match status" value="1"/>
</dbReference>
<dbReference type="GO" id="GO:0005737">
    <property type="term" value="C:cytoplasm"/>
    <property type="evidence" value="ECO:0007669"/>
    <property type="project" value="UniProtKB-SubCell"/>
</dbReference>
<keyword evidence="6" id="KW-0143">Chaperone</keyword>
<evidence type="ECO:0000256" key="1">
    <source>
        <dbReference type="ARBA" id="ARBA00004496"/>
    </source>
</evidence>
<dbReference type="InterPro" id="IPR032675">
    <property type="entry name" value="LRR_dom_sf"/>
</dbReference>
<gene>
    <name evidence="8" type="ORF">LRAMOSA02549</name>
</gene>
<dbReference type="Gene3D" id="3.10.20.90">
    <property type="entry name" value="Phosphatidylinositol 3-kinase Catalytic Subunit, Chain A, domain 1"/>
    <property type="match status" value="1"/>
</dbReference>
<feature type="domain" description="CAP-Gly" evidence="7">
    <location>
        <begin position="22"/>
        <end position="67"/>
    </location>
</feature>
<dbReference type="SUPFAM" id="SSF52058">
    <property type="entry name" value="L domain-like"/>
    <property type="match status" value="1"/>
</dbReference>